<dbReference type="Proteomes" id="UP000326396">
    <property type="component" value="Linkage Group LG11"/>
</dbReference>
<dbReference type="InterPro" id="IPR011989">
    <property type="entry name" value="ARM-like"/>
</dbReference>
<evidence type="ECO:0000313" key="1">
    <source>
        <dbReference type="EMBL" id="KAD6795002.1"/>
    </source>
</evidence>
<comment type="caution">
    <text evidence="1">The sequence shown here is derived from an EMBL/GenBank/DDBJ whole genome shotgun (WGS) entry which is preliminary data.</text>
</comment>
<organism evidence="1 2">
    <name type="scientific">Mikania micrantha</name>
    <name type="common">bitter vine</name>
    <dbReference type="NCBI Taxonomy" id="192012"/>
    <lineage>
        <taxon>Eukaryota</taxon>
        <taxon>Viridiplantae</taxon>
        <taxon>Streptophyta</taxon>
        <taxon>Embryophyta</taxon>
        <taxon>Tracheophyta</taxon>
        <taxon>Spermatophyta</taxon>
        <taxon>Magnoliopsida</taxon>
        <taxon>eudicotyledons</taxon>
        <taxon>Gunneridae</taxon>
        <taxon>Pentapetalae</taxon>
        <taxon>asterids</taxon>
        <taxon>campanulids</taxon>
        <taxon>Asterales</taxon>
        <taxon>Asteraceae</taxon>
        <taxon>Asteroideae</taxon>
        <taxon>Heliantheae alliance</taxon>
        <taxon>Eupatorieae</taxon>
        <taxon>Mikania</taxon>
    </lineage>
</organism>
<keyword evidence="2" id="KW-1185">Reference proteome</keyword>
<dbReference type="SUPFAM" id="SSF48371">
    <property type="entry name" value="ARM repeat"/>
    <property type="match status" value="1"/>
</dbReference>
<gene>
    <name evidence="1" type="ORF">E3N88_05898</name>
</gene>
<dbReference type="PANTHER" id="PTHR35834:SF2">
    <property type="entry name" value="ATAXIN-10 DOMAIN-CONTAINING PROTEIN"/>
    <property type="match status" value="1"/>
</dbReference>
<name>A0A5N6PN47_9ASTR</name>
<evidence type="ECO:0000313" key="2">
    <source>
        <dbReference type="Proteomes" id="UP000326396"/>
    </source>
</evidence>
<dbReference type="InterPro" id="IPR016024">
    <property type="entry name" value="ARM-type_fold"/>
</dbReference>
<reference evidence="1 2" key="1">
    <citation type="submission" date="2019-05" db="EMBL/GenBank/DDBJ databases">
        <title>Mikania micrantha, genome provides insights into the molecular mechanism of rapid growth.</title>
        <authorList>
            <person name="Liu B."/>
        </authorList>
    </citation>
    <scope>NUCLEOTIDE SEQUENCE [LARGE SCALE GENOMIC DNA]</scope>
    <source>
        <strain evidence="1">NLD-2019</strain>
        <tissue evidence="1">Leaf</tissue>
    </source>
</reference>
<accession>A0A5N6PN47</accession>
<dbReference type="AlphaFoldDB" id="A0A5N6PN47"/>
<dbReference type="OrthoDB" id="779821at2759"/>
<sequence>MNAEPEAFIFNPKHDSQQVLKILEALKQASHDLQNNPDSNNTDGDKTFPCSPAIKALLELEHESESILSNDPHLIKLSSHLTALKTVINNSCTARQRHNGFKSFLIRRVNSQQISRLAGSIESEIEAWIGREFVETLTQTLRQASETKDEVLIDLMEQFETRISRGFDPELQDSILRSKVFTELETILCGCKFSNNVREASAFAITELIRFNKDVFVGQVLMGETVRALISLSSVRSIQALSILIKSIKSPIVDEIESNSEIANIINFLNSDDFSIQTMAMDCILEIGYYGRKEAIEAMLKEDLVKKLVELQRSETGGVLMDVRGENNSIQRHPFSSCVARFAVQLEVGEGLRRREKRALKQEVLMRVREAHVCEAEAATIIAEVLWGASP</sequence>
<dbReference type="Gene3D" id="1.25.10.10">
    <property type="entry name" value="Leucine-rich Repeat Variant"/>
    <property type="match status" value="1"/>
</dbReference>
<dbReference type="PANTHER" id="PTHR35834">
    <property type="entry name" value="ARMADILLO-TYPE FOLD PROTEIN-RELATED"/>
    <property type="match status" value="1"/>
</dbReference>
<dbReference type="EMBL" id="SZYD01000003">
    <property type="protein sequence ID" value="KAD6795002.1"/>
    <property type="molecule type" value="Genomic_DNA"/>
</dbReference>
<proteinExistence type="predicted"/>
<protein>
    <submittedName>
        <fullName evidence="1">Uncharacterized protein</fullName>
    </submittedName>
</protein>